<feature type="domain" description="AB hydrolase-1" evidence="1">
    <location>
        <begin position="34"/>
        <end position="288"/>
    </location>
</feature>
<sequence length="333" mass="37679">MQQNPQAEQRSMRFDGYKTRYWFYDIDTQRKPLLVMVHGFRGDHHGLQLIADRLRDRYHVVVPDLPGFGRSEPFPQDPHDVPHYVGFLRRFITELTDGAVHPQGERGVLLLGHSFGSVIASHLAAEHPAMVEQLLLLNPVCEPALSAQDAAATKIADAYYTLAMRLPKAMGERLLRSHAVSDLMSREMTVSQDPQLRSYVENQHRAYFGSFADRRVVAEAYRASISGTVAEVAPLLSMPVLLVVGAQDPLGSVEAQERMATWIRRRRLVVLDDVGHLIHYEKPLETAELIHEFVQGPDPEPIDVHDELPPIDQARPNTSQFTQLLPIVRRGRR</sequence>
<dbReference type="Gene3D" id="3.40.50.1820">
    <property type="entry name" value="alpha/beta hydrolase"/>
    <property type="match status" value="1"/>
</dbReference>
<dbReference type="InterPro" id="IPR029058">
    <property type="entry name" value="AB_hydrolase_fold"/>
</dbReference>
<keyword evidence="2" id="KW-0378">Hydrolase</keyword>
<dbReference type="GO" id="GO:0016787">
    <property type="term" value="F:hydrolase activity"/>
    <property type="evidence" value="ECO:0007669"/>
    <property type="project" value="UniProtKB-KW"/>
</dbReference>
<dbReference type="PRINTS" id="PR00412">
    <property type="entry name" value="EPOXHYDRLASE"/>
</dbReference>
<dbReference type="SUPFAM" id="SSF53474">
    <property type="entry name" value="alpha/beta-Hydrolases"/>
    <property type="match status" value="1"/>
</dbReference>
<protein>
    <submittedName>
        <fullName evidence="2">Hydrolase</fullName>
    </submittedName>
</protein>
<dbReference type="STRING" id="71999.KPaMU14_05755"/>
<organism evidence="2 3">
    <name type="scientific">Kocuria palustris PEL</name>
    <dbReference type="NCBI Taxonomy" id="1236550"/>
    <lineage>
        <taxon>Bacteria</taxon>
        <taxon>Bacillati</taxon>
        <taxon>Actinomycetota</taxon>
        <taxon>Actinomycetes</taxon>
        <taxon>Micrococcales</taxon>
        <taxon>Micrococcaceae</taxon>
        <taxon>Kocuria</taxon>
    </lineage>
</organism>
<proteinExistence type="predicted"/>
<comment type="caution">
    <text evidence="2">The sequence shown here is derived from an EMBL/GenBank/DDBJ whole genome shotgun (WGS) entry which is preliminary data.</text>
</comment>
<dbReference type="InterPro" id="IPR000639">
    <property type="entry name" value="Epox_hydrolase-like"/>
</dbReference>
<accession>M2YHE2</accession>
<dbReference type="EMBL" id="ANHZ02000001">
    <property type="protein sequence ID" value="EME37920.1"/>
    <property type="molecule type" value="Genomic_DNA"/>
</dbReference>
<gene>
    <name evidence="2" type="ORF">C884_00115</name>
</gene>
<dbReference type="PANTHER" id="PTHR43798">
    <property type="entry name" value="MONOACYLGLYCEROL LIPASE"/>
    <property type="match status" value="1"/>
</dbReference>
<dbReference type="PRINTS" id="PR00111">
    <property type="entry name" value="ABHYDROLASE"/>
</dbReference>
<dbReference type="Proteomes" id="UP000009877">
    <property type="component" value="Unassembled WGS sequence"/>
</dbReference>
<dbReference type="Pfam" id="PF12697">
    <property type="entry name" value="Abhydrolase_6"/>
    <property type="match status" value="1"/>
</dbReference>
<evidence type="ECO:0000313" key="3">
    <source>
        <dbReference type="Proteomes" id="UP000009877"/>
    </source>
</evidence>
<dbReference type="RefSeq" id="WP_006213263.1">
    <property type="nucleotide sequence ID" value="NZ_ANHZ02000001.1"/>
</dbReference>
<reference evidence="2 3" key="1">
    <citation type="journal article" date="2014" name="Genome Announc.">
        <title>Draft Genome Sequence of Kocuria palustris PEL.</title>
        <authorList>
            <person name="Sharma G."/>
            <person name="Khatri I."/>
            <person name="Subramanian S."/>
        </authorList>
    </citation>
    <scope>NUCLEOTIDE SEQUENCE [LARGE SCALE GENOMIC DNA]</scope>
    <source>
        <strain evidence="2 3">PEL</strain>
    </source>
</reference>
<dbReference type="InterPro" id="IPR050266">
    <property type="entry name" value="AB_hydrolase_sf"/>
</dbReference>
<evidence type="ECO:0000313" key="2">
    <source>
        <dbReference type="EMBL" id="EME37920.1"/>
    </source>
</evidence>
<dbReference type="AlphaFoldDB" id="M2YHE2"/>
<evidence type="ECO:0000259" key="1">
    <source>
        <dbReference type="Pfam" id="PF12697"/>
    </source>
</evidence>
<keyword evidence="3" id="KW-1185">Reference proteome</keyword>
<name>M2YHE2_9MICC</name>
<dbReference type="InterPro" id="IPR000073">
    <property type="entry name" value="AB_hydrolase_1"/>
</dbReference>